<dbReference type="AlphaFoldDB" id="A0A381XEM0"/>
<name>A0A381XEM0_9ZZZZ</name>
<dbReference type="PROSITE" id="PS51257">
    <property type="entry name" value="PROKAR_LIPOPROTEIN"/>
    <property type="match status" value="1"/>
</dbReference>
<gene>
    <name evidence="1" type="ORF">METZ01_LOCUS116050</name>
</gene>
<organism evidence="1">
    <name type="scientific">marine metagenome</name>
    <dbReference type="NCBI Taxonomy" id="408172"/>
    <lineage>
        <taxon>unclassified sequences</taxon>
        <taxon>metagenomes</taxon>
        <taxon>ecological metagenomes</taxon>
    </lineage>
</organism>
<proteinExistence type="predicted"/>
<dbReference type="InterPro" id="IPR014867">
    <property type="entry name" value="Spore_coat_CotH_CotH2/3/7"/>
</dbReference>
<evidence type="ECO:0000313" key="1">
    <source>
        <dbReference type="EMBL" id="SVA63196.1"/>
    </source>
</evidence>
<dbReference type="EMBL" id="UINC01014906">
    <property type="protein sequence ID" value="SVA63196.1"/>
    <property type="molecule type" value="Genomic_DNA"/>
</dbReference>
<dbReference type="PANTHER" id="PTHR40050:SF1">
    <property type="entry name" value="INNER SPORE COAT PROTEIN H"/>
    <property type="match status" value="1"/>
</dbReference>
<dbReference type="Pfam" id="PF08757">
    <property type="entry name" value="CotH"/>
    <property type="match status" value="1"/>
</dbReference>
<accession>A0A381XEM0</accession>
<protein>
    <recommendedName>
        <fullName evidence="2">Spore coat protein CotH</fullName>
    </recommendedName>
</protein>
<sequence>MNLGPLRTVLGAVLLASCSSTASIAPSTTTTVVSTHVTAETTTTAAETTTTAGRNLSALTADDSGYIFDQERLHTFELTLSDEALAQIDRNPSAEEWVLGSLTFEGETIDRVGIRYKGSIGAWVGCLSDPDWTDPSGHKVCTKLSMKVKVNWDDSNREFHGLRRLQFHNMNLDPSQMHERLGYWLFREMGVPAPRSVHARLIVNGTYMGVFALTEQIDGRFTRHNFDDGTGNLYKEVWPLHAGYVTGDLYFVEALKTNEDENPSIEIIKNFGSEVKAAGPDGAAEVVDRWMDVDEVLAWAVVDRTIRNDDGPFHWYCFGECRPHNYYWYEEPTAGTLHLIPWDLDNAFQNIVKDSNPVTPVADAWGEITRDCQRFGYGDWGLLQRSAACDPVFAAWATFDDDYGRLLDEFLDGPFAEELVTAQVEAWVAQIADATTEAADAHDDAVSVRKWTGAVDGLLAALDHARSVARKPRDGPGA</sequence>
<evidence type="ECO:0008006" key="2">
    <source>
        <dbReference type="Google" id="ProtNLM"/>
    </source>
</evidence>
<reference evidence="1" key="1">
    <citation type="submission" date="2018-05" db="EMBL/GenBank/DDBJ databases">
        <authorList>
            <person name="Lanie J.A."/>
            <person name="Ng W.-L."/>
            <person name="Kazmierczak K.M."/>
            <person name="Andrzejewski T.M."/>
            <person name="Davidsen T.M."/>
            <person name="Wayne K.J."/>
            <person name="Tettelin H."/>
            <person name="Glass J.I."/>
            <person name="Rusch D."/>
            <person name="Podicherti R."/>
            <person name="Tsui H.-C.T."/>
            <person name="Winkler M.E."/>
        </authorList>
    </citation>
    <scope>NUCLEOTIDE SEQUENCE</scope>
</reference>
<dbReference type="PANTHER" id="PTHR40050">
    <property type="entry name" value="INNER SPORE COAT PROTEIN H"/>
    <property type="match status" value="1"/>
</dbReference>